<evidence type="ECO:0000256" key="1">
    <source>
        <dbReference type="SAM" id="MobiDB-lite"/>
    </source>
</evidence>
<organism evidence="2 3">
    <name type="scientific">Fasciolopsis buskii</name>
    <dbReference type="NCBI Taxonomy" id="27845"/>
    <lineage>
        <taxon>Eukaryota</taxon>
        <taxon>Metazoa</taxon>
        <taxon>Spiralia</taxon>
        <taxon>Lophotrochozoa</taxon>
        <taxon>Platyhelminthes</taxon>
        <taxon>Trematoda</taxon>
        <taxon>Digenea</taxon>
        <taxon>Plagiorchiida</taxon>
        <taxon>Echinostomata</taxon>
        <taxon>Echinostomatoidea</taxon>
        <taxon>Fasciolidae</taxon>
        <taxon>Fasciolopsis</taxon>
    </lineage>
</organism>
<evidence type="ECO:0000313" key="3">
    <source>
        <dbReference type="Proteomes" id="UP000728185"/>
    </source>
</evidence>
<protein>
    <submittedName>
        <fullName evidence="2">Uncharacterized protein</fullName>
    </submittedName>
</protein>
<dbReference type="Proteomes" id="UP000728185">
    <property type="component" value="Unassembled WGS sequence"/>
</dbReference>
<feature type="compositionally biased region" description="Polar residues" evidence="1">
    <location>
        <begin position="1"/>
        <end position="11"/>
    </location>
</feature>
<evidence type="ECO:0000313" key="2">
    <source>
        <dbReference type="EMBL" id="KAA0199933.1"/>
    </source>
</evidence>
<keyword evidence="3" id="KW-1185">Reference proteome</keyword>
<dbReference type="EMBL" id="LUCM01000831">
    <property type="protein sequence ID" value="KAA0199933.1"/>
    <property type="molecule type" value="Genomic_DNA"/>
</dbReference>
<reference evidence="2" key="1">
    <citation type="submission" date="2019-05" db="EMBL/GenBank/DDBJ databases">
        <title>Annotation for the trematode Fasciolopsis buski.</title>
        <authorList>
            <person name="Choi Y.-J."/>
        </authorList>
    </citation>
    <scope>NUCLEOTIDE SEQUENCE</scope>
    <source>
        <strain evidence="2">HT</strain>
        <tissue evidence="2">Whole worm</tissue>
    </source>
</reference>
<comment type="caution">
    <text evidence="2">The sequence shown here is derived from an EMBL/GenBank/DDBJ whole genome shotgun (WGS) entry which is preliminary data.</text>
</comment>
<gene>
    <name evidence="2" type="ORF">FBUS_01756</name>
</gene>
<sequence>MSIPGESTNIGSPVHPSIPPTPCSPSDEWTAIPVGIEGDDLSKSTGRAVTQRAFNAIKEYLQCDLDNLLLQSSLAEIDRFDESIAGLEQAASELDNETRLLGNSYLSCMMHVFF</sequence>
<proteinExistence type="predicted"/>
<name>A0A8E0VP15_9TREM</name>
<accession>A0A8E0VP15</accession>
<dbReference type="AlphaFoldDB" id="A0A8E0VP15"/>
<dbReference type="OrthoDB" id="244061at2759"/>
<feature type="region of interest" description="Disordered" evidence="1">
    <location>
        <begin position="1"/>
        <end position="30"/>
    </location>
</feature>